<keyword evidence="5" id="KW-0407">Ion channel</keyword>
<evidence type="ECO:0000256" key="2">
    <source>
        <dbReference type="ARBA" id="ARBA00022692"/>
    </source>
</evidence>
<gene>
    <name evidence="8" type="ORF">LOTGIDRAFT_54380</name>
</gene>
<dbReference type="InterPro" id="IPR018000">
    <property type="entry name" value="Neurotransmitter_ion_chnl_CS"/>
</dbReference>
<evidence type="ECO:0000313" key="9">
    <source>
        <dbReference type="Proteomes" id="UP000030746"/>
    </source>
</evidence>
<dbReference type="InterPro" id="IPR036734">
    <property type="entry name" value="Neur_chan_lig-bd_sf"/>
</dbReference>
<evidence type="ECO:0000259" key="7">
    <source>
        <dbReference type="Pfam" id="PF02932"/>
    </source>
</evidence>
<dbReference type="Gene3D" id="2.70.170.10">
    <property type="entry name" value="Neurotransmitter-gated ion-channel ligand-binding domain"/>
    <property type="match status" value="1"/>
</dbReference>
<dbReference type="InterPro" id="IPR036719">
    <property type="entry name" value="Neuro-gated_channel_TM_sf"/>
</dbReference>
<dbReference type="OMA" id="NDEIRTW"/>
<dbReference type="SUPFAM" id="SSF63712">
    <property type="entry name" value="Nicotinic receptor ligand binding domain-like"/>
    <property type="match status" value="1"/>
</dbReference>
<dbReference type="InterPro" id="IPR006201">
    <property type="entry name" value="Neur_channel"/>
</dbReference>
<feature type="domain" description="Neurotransmitter-gated ion-channel ligand-binding" evidence="6">
    <location>
        <begin position="1"/>
        <end position="202"/>
    </location>
</feature>
<evidence type="ECO:0000256" key="5">
    <source>
        <dbReference type="RuleBase" id="RU000687"/>
    </source>
</evidence>
<dbReference type="InterPro" id="IPR038050">
    <property type="entry name" value="Neuro_actylchol_rec"/>
</dbReference>
<dbReference type="GO" id="GO:0004888">
    <property type="term" value="F:transmembrane signaling receptor activity"/>
    <property type="evidence" value="ECO:0007669"/>
    <property type="project" value="InterPro"/>
</dbReference>
<dbReference type="InterPro" id="IPR006029">
    <property type="entry name" value="Neurotrans-gated_channel_TM"/>
</dbReference>
<dbReference type="PRINTS" id="PR00252">
    <property type="entry name" value="NRIONCHANNEL"/>
</dbReference>
<dbReference type="HOGENOM" id="CLU_018074_0_1_1"/>
<organism evidence="8 9">
    <name type="scientific">Lottia gigantea</name>
    <name type="common">Giant owl limpet</name>
    <dbReference type="NCBI Taxonomy" id="225164"/>
    <lineage>
        <taxon>Eukaryota</taxon>
        <taxon>Metazoa</taxon>
        <taxon>Spiralia</taxon>
        <taxon>Lophotrochozoa</taxon>
        <taxon>Mollusca</taxon>
        <taxon>Gastropoda</taxon>
        <taxon>Patellogastropoda</taxon>
        <taxon>Lottioidea</taxon>
        <taxon>Lottiidae</taxon>
        <taxon>Lottia</taxon>
    </lineage>
</organism>
<dbReference type="OrthoDB" id="410315at2759"/>
<dbReference type="RefSeq" id="XP_009051825.1">
    <property type="nucleotide sequence ID" value="XM_009053577.1"/>
</dbReference>
<dbReference type="Gene3D" id="1.20.58.390">
    <property type="entry name" value="Neurotransmitter-gated ion-channel transmembrane domain"/>
    <property type="match status" value="1"/>
</dbReference>
<evidence type="ECO:0000256" key="4">
    <source>
        <dbReference type="ARBA" id="ARBA00023136"/>
    </source>
</evidence>
<feature type="non-terminal residue" evidence="8">
    <location>
        <position position="303"/>
    </location>
</feature>
<proteinExistence type="inferred from homology"/>
<feature type="transmembrane region" description="Helical" evidence="5">
    <location>
        <begin position="268"/>
        <end position="288"/>
    </location>
</feature>
<dbReference type="AlphaFoldDB" id="V4AJX2"/>
<evidence type="ECO:0008006" key="10">
    <source>
        <dbReference type="Google" id="ProtNLM"/>
    </source>
</evidence>
<dbReference type="FunFam" id="2.70.170.10:FF:000028">
    <property type="entry name" value="AcetylCholine Receptor"/>
    <property type="match status" value="1"/>
</dbReference>
<dbReference type="EMBL" id="KB201305">
    <property type="protein sequence ID" value="ESO97387.1"/>
    <property type="molecule type" value="Genomic_DNA"/>
</dbReference>
<dbReference type="GO" id="GO:0016020">
    <property type="term" value="C:membrane"/>
    <property type="evidence" value="ECO:0007669"/>
    <property type="project" value="UniProtKB-SubCell"/>
</dbReference>
<feature type="transmembrane region" description="Helical" evidence="5">
    <location>
        <begin position="235"/>
        <end position="256"/>
    </location>
</feature>
<evidence type="ECO:0000256" key="1">
    <source>
        <dbReference type="ARBA" id="ARBA00004141"/>
    </source>
</evidence>
<evidence type="ECO:0000313" key="8">
    <source>
        <dbReference type="EMBL" id="ESO97387.1"/>
    </source>
</evidence>
<comment type="subcellular location">
    <subcellularLocation>
        <location evidence="1">Membrane</location>
        <topology evidence="1">Multi-pass membrane protein</topology>
    </subcellularLocation>
</comment>
<feature type="non-terminal residue" evidence="8">
    <location>
        <position position="1"/>
    </location>
</feature>
<comment type="similarity">
    <text evidence="5">Belongs to the ligand-gated ion channel (TC 1.A.9) family.</text>
</comment>
<comment type="caution">
    <text evidence="5">Lacks conserved residue(s) required for the propagation of feature annotation.</text>
</comment>
<reference evidence="8 9" key="1">
    <citation type="journal article" date="2013" name="Nature">
        <title>Insights into bilaterian evolution from three spiralian genomes.</title>
        <authorList>
            <person name="Simakov O."/>
            <person name="Marletaz F."/>
            <person name="Cho S.J."/>
            <person name="Edsinger-Gonzales E."/>
            <person name="Havlak P."/>
            <person name="Hellsten U."/>
            <person name="Kuo D.H."/>
            <person name="Larsson T."/>
            <person name="Lv J."/>
            <person name="Arendt D."/>
            <person name="Savage R."/>
            <person name="Osoegawa K."/>
            <person name="de Jong P."/>
            <person name="Grimwood J."/>
            <person name="Chapman J.A."/>
            <person name="Shapiro H."/>
            <person name="Aerts A."/>
            <person name="Otillar R.P."/>
            <person name="Terry A.Y."/>
            <person name="Boore J.L."/>
            <person name="Grigoriev I.V."/>
            <person name="Lindberg D.R."/>
            <person name="Seaver E.C."/>
            <person name="Weisblat D.A."/>
            <person name="Putnam N.H."/>
            <person name="Rokhsar D.S."/>
        </authorList>
    </citation>
    <scope>NUCLEOTIDE SEQUENCE [LARGE SCALE GENOMIC DNA]</scope>
</reference>
<feature type="transmembrane region" description="Helical" evidence="5">
    <location>
        <begin position="206"/>
        <end position="228"/>
    </location>
</feature>
<accession>V4AJX2</accession>
<dbReference type="GO" id="GO:0005230">
    <property type="term" value="F:extracellular ligand-gated monoatomic ion channel activity"/>
    <property type="evidence" value="ECO:0007669"/>
    <property type="project" value="InterPro"/>
</dbReference>
<dbReference type="PROSITE" id="PS00236">
    <property type="entry name" value="NEUROTR_ION_CHANNEL"/>
    <property type="match status" value="1"/>
</dbReference>
<dbReference type="CDD" id="cd18989">
    <property type="entry name" value="LGIC_ECD_cation"/>
    <property type="match status" value="1"/>
</dbReference>
<keyword evidence="5" id="KW-0406">Ion transport</keyword>
<dbReference type="PANTHER" id="PTHR18945">
    <property type="entry name" value="NEUROTRANSMITTER GATED ION CHANNEL"/>
    <property type="match status" value="1"/>
</dbReference>
<dbReference type="STRING" id="225164.V4AJX2"/>
<dbReference type="Pfam" id="PF02932">
    <property type="entry name" value="Neur_chan_memb"/>
    <property type="match status" value="1"/>
</dbReference>
<keyword evidence="4 5" id="KW-0472">Membrane</keyword>
<sequence length="303" mass="35051">RLFQDKLSKSNPKIRPVWNQSRAVNISFEIYIVAMTDLNEIQQKVEATVWLSVQWQNELIMWNKTDYGDLEVVYPNPDTMWRPDLAISNGYDELNPIGIDFVIMKVFHDGSTIWMPGQKIEFLCSIDVSKFPFDTQHCFIEFFNWGGTLEESTLYHSSVPQMTSVKALHPNSEWEIIGEWYENKDDKTNHDKVRVHLTMKRKSTSLVLSILLPVILLAFLNVFVFLLPTESGEKLSFAVTVLLSQAVFLSFISSMMPQTSDSISGLSIYIATQLVLSTLYVLLTCWILRLYHRDTKRRPLPSW</sequence>
<dbReference type="InterPro" id="IPR006202">
    <property type="entry name" value="Neur_chan_lig-bd"/>
</dbReference>
<dbReference type="Pfam" id="PF02931">
    <property type="entry name" value="Neur_chan_LBD"/>
    <property type="match status" value="1"/>
</dbReference>
<keyword evidence="9" id="KW-1185">Reference proteome</keyword>
<protein>
    <recommendedName>
        <fullName evidence="10">Neurotransmitter-gated ion-channel ligand-binding domain-containing protein</fullName>
    </recommendedName>
</protein>
<evidence type="ECO:0000256" key="3">
    <source>
        <dbReference type="ARBA" id="ARBA00022989"/>
    </source>
</evidence>
<feature type="domain" description="Neurotransmitter-gated ion-channel transmembrane" evidence="7">
    <location>
        <begin position="210"/>
        <end position="303"/>
    </location>
</feature>
<dbReference type="SUPFAM" id="SSF90112">
    <property type="entry name" value="Neurotransmitter-gated ion-channel transmembrane pore"/>
    <property type="match status" value="1"/>
</dbReference>
<dbReference type="GeneID" id="20251280"/>
<dbReference type="KEGG" id="lgi:LOTGIDRAFT_54380"/>
<keyword evidence="5" id="KW-0813">Transport</keyword>
<name>V4AJX2_LOTGI</name>
<dbReference type="CDD" id="cd19051">
    <property type="entry name" value="LGIC_TM_cation"/>
    <property type="match status" value="1"/>
</dbReference>
<dbReference type="CTD" id="20251280"/>
<keyword evidence="2 5" id="KW-0812">Transmembrane</keyword>
<keyword evidence="3 5" id="KW-1133">Transmembrane helix</keyword>
<evidence type="ECO:0000259" key="6">
    <source>
        <dbReference type="Pfam" id="PF02931"/>
    </source>
</evidence>
<dbReference type="Proteomes" id="UP000030746">
    <property type="component" value="Unassembled WGS sequence"/>
</dbReference>